<keyword evidence="1" id="KW-1133">Transmembrane helix</keyword>
<sequence length="248" mass="25746">MTPTDRTTPPDRAPSSPLRRTALTAGALYVLTFVSIPTLTLYGPVHDADYLTSTGSDRPVVLGGVLEMIVALACIGTAVVLYPVVRRQGESRALGFVASRVLEAAGILVGVASLLTLVTLRRSAVGAEGTDIGRALVGFYDSVFLLSQSLLPAVNALLLGSLLYQSRLVPRFLPVLGLIGAPLLVVSVAGIAFGLWDRLSPVAALAAVPIAGWELSLGLYLIVKGFRPSPITADLVHAGAGDPRTAAV</sequence>
<keyword evidence="1" id="KW-0812">Transmembrane</keyword>
<evidence type="ECO:0000313" key="3">
    <source>
        <dbReference type="Proteomes" id="UP001589894"/>
    </source>
</evidence>
<keyword evidence="1" id="KW-0472">Membrane</keyword>
<comment type="caution">
    <text evidence="2">The sequence shown here is derived from an EMBL/GenBank/DDBJ whole genome shotgun (WGS) entry which is preliminary data.</text>
</comment>
<accession>A0ABV6P3L4</accession>
<gene>
    <name evidence="2" type="ORF">ACFFHU_26190</name>
</gene>
<feature type="transmembrane region" description="Helical" evidence="1">
    <location>
        <begin position="21"/>
        <end position="42"/>
    </location>
</feature>
<proteinExistence type="predicted"/>
<keyword evidence="3" id="KW-1185">Reference proteome</keyword>
<protein>
    <submittedName>
        <fullName evidence="2">DUF4386 domain-containing protein</fullName>
    </submittedName>
</protein>
<name>A0ABV6P3L4_9ACTN</name>
<feature type="transmembrane region" description="Helical" evidence="1">
    <location>
        <begin position="138"/>
        <end position="160"/>
    </location>
</feature>
<dbReference type="RefSeq" id="WP_377342924.1">
    <property type="nucleotide sequence ID" value="NZ_JBHLUE010000026.1"/>
</dbReference>
<reference evidence="2 3" key="1">
    <citation type="submission" date="2024-09" db="EMBL/GenBank/DDBJ databases">
        <authorList>
            <person name="Sun Q."/>
            <person name="Mori K."/>
        </authorList>
    </citation>
    <scope>NUCLEOTIDE SEQUENCE [LARGE SCALE GENOMIC DNA]</scope>
    <source>
        <strain evidence="2 3">TBRC 2205</strain>
    </source>
</reference>
<dbReference type="EMBL" id="JBHLUE010000026">
    <property type="protein sequence ID" value="MFC0567616.1"/>
    <property type="molecule type" value="Genomic_DNA"/>
</dbReference>
<dbReference type="Proteomes" id="UP001589894">
    <property type="component" value="Unassembled WGS sequence"/>
</dbReference>
<feature type="transmembrane region" description="Helical" evidence="1">
    <location>
        <begin position="202"/>
        <end position="223"/>
    </location>
</feature>
<evidence type="ECO:0000313" key="2">
    <source>
        <dbReference type="EMBL" id="MFC0567616.1"/>
    </source>
</evidence>
<organism evidence="2 3">
    <name type="scientific">Plantactinospora siamensis</name>
    <dbReference type="NCBI Taxonomy" id="555372"/>
    <lineage>
        <taxon>Bacteria</taxon>
        <taxon>Bacillati</taxon>
        <taxon>Actinomycetota</taxon>
        <taxon>Actinomycetes</taxon>
        <taxon>Micromonosporales</taxon>
        <taxon>Micromonosporaceae</taxon>
        <taxon>Plantactinospora</taxon>
    </lineage>
</organism>
<dbReference type="InterPro" id="IPR025495">
    <property type="entry name" value="DUF4386"/>
</dbReference>
<feature type="transmembrane region" description="Helical" evidence="1">
    <location>
        <begin position="172"/>
        <end position="196"/>
    </location>
</feature>
<evidence type="ECO:0000256" key="1">
    <source>
        <dbReference type="SAM" id="Phobius"/>
    </source>
</evidence>
<feature type="transmembrane region" description="Helical" evidence="1">
    <location>
        <begin position="97"/>
        <end position="118"/>
    </location>
</feature>
<dbReference type="Pfam" id="PF14329">
    <property type="entry name" value="DUF4386"/>
    <property type="match status" value="1"/>
</dbReference>
<feature type="transmembrane region" description="Helical" evidence="1">
    <location>
        <begin position="62"/>
        <end position="85"/>
    </location>
</feature>